<dbReference type="AlphaFoldDB" id="A0A8H6YPD0"/>
<name>A0A8H6YPD0_9AGAR</name>
<dbReference type="Proteomes" id="UP000623467">
    <property type="component" value="Unassembled WGS sequence"/>
</dbReference>
<dbReference type="OrthoDB" id="2322499at2759"/>
<protein>
    <submittedName>
        <fullName evidence="3">F-box domain-containing protein</fullName>
    </submittedName>
</protein>
<dbReference type="InterPro" id="IPR036047">
    <property type="entry name" value="F-box-like_dom_sf"/>
</dbReference>
<dbReference type="CDD" id="cd09917">
    <property type="entry name" value="F-box_SF"/>
    <property type="match status" value="1"/>
</dbReference>
<proteinExistence type="predicted"/>
<sequence length="649" mass="74629">MPRGTAKQAPVKEPKKRAKGRVASGSTSAAVVKPAPRNFRRGQLKMLPEMPLDILFEIFSCLEPSDVLNLARTTKDLRNVLMSRSARSIWKSAFLNDPDLPGLPENLNEPQYANLAFSPHCHSCFVAGEHYILWAFQLRLCQKCMEGRFEPSNQVLKKVPGNVLTTPLLRYATIGYGGSFFSHEEAAELNAKLLKLKKADPKEFEEFCEARRKQVQEIQEHASQAQMAAPKREARMQRMREEARERRKNAICERLRELGYADEVEFINDTRPEMLSAHSLVKSENVLTDHDWINIRPQLEELMQSVTEKMQRRKRKLLLKNRQRLLLSILKEFVHERPIDEPNPRAVDVCVMPHIKAMLEDASMDAYTTKESFQELVDDLPRLFEEWRESKTLDLLALLPGHNTDRDLLARATTYFRCDGCREPIAYPRILAHSCLSELQHGHRNREDDVALLCTNLDSEPWNYGGKRVSYYAAAEASAKSVVRACGLNVDITTAQDMDDVRSWLTCLRCSHKVKGRAVFRWRKAILHDMYHVAAGERFAWRLLNDTDAEAAEALQEKTHTESYSGVPEYVCMRCRQHYSFMQMRGHIRIGHAIDDPEFEEDYVLHIDASMDQPPFPLMLPPSMPEVIELHDDTRTELRYSGDVIVIDD</sequence>
<keyword evidence="4" id="KW-1185">Reference proteome</keyword>
<organism evidence="3 4">
    <name type="scientific">Mycena sanguinolenta</name>
    <dbReference type="NCBI Taxonomy" id="230812"/>
    <lineage>
        <taxon>Eukaryota</taxon>
        <taxon>Fungi</taxon>
        <taxon>Dikarya</taxon>
        <taxon>Basidiomycota</taxon>
        <taxon>Agaricomycotina</taxon>
        <taxon>Agaricomycetes</taxon>
        <taxon>Agaricomycetidae</taxon>
        <taxon>Agaricales</taxon>
        <taxon>Marasmiineae</taxon>
        <taxon>Mycenaceae</taxon>
        <taxon>Mycena</taxon>
    </lineage>
</organism>
<evidence type="ECO:0000313" key="3">
    <source>
        <dbReference type="EMBL" id="KAF7363713.1"/>
    </source>
</evidence>
<dbReference type="SUPFAM" id="SSF81383">
    <property type="entry name" value="F-box domain"/>
    <property type="match status" value="1"/>
</dbReference>
<evidence type="ECO:0000259" key="2">
    <source>
        <dbReference type="PROSITE" id="PS50181"/>
    </source>
</evidence>
<dbReference type="InterPro" id="IPR001810">
    <property type="entry name" value="F-box_dom"/>
</dbReference>
<evidence type="ECO:0000256" key="1">
    <source>
        <dbReference type="SAM" id="MobiDB-lite"/>
    </source>
</evidence>
<dbReference type="EMBL" id="JACAZH010000007">
    <property type="protein sequence ID" value="KAF7363713.1"/>
    <property type="molecule type" value="Genomic_DNA"/>
</dbReference>
<feature type="region of interest" description="Disordered" evidence="1">
    <location>
        <begin position="1"/>
        <end position="29"/>
    </location>
</feature>
<accession>A0A8H6YPD0</accession>
<evidence type="ECO:0000313" key="4">
    <source>
        <dbReference type="Proteomes" id="UP000623467"/>
    </source>
</evidence>
<dbReference type="Pfam" id="PF00646">
    <property type="entry name" value="F-box"/>
    <property type="match status" value="1"/>
</dbReference>
<comment type="caution">
    <text evidence="3">The sequence shown here is derived from an EMBL/GenBank/DDBJ whole genome shotgun (WGS) entry which is preliminary data.</text>
</comment>
<gene>
    <name evidence="3" type="ORF">MSAN_01029100</name>
</gene>
<reference evidence="3" key="1">
    <citation type="submission" date="2020-05" db="EMBL/GenBank/DDBJ databases">
        <title>Mycena genomes resolve the evolution of fungal bioluminescence.</title>
        <authorList>
            <person name="Tsai I.J."/>
        </authorList>
    </citation>
    <scope>NUCLEOTIDE SEQUENCE</scope>
    <source>
        <strain evidence="3">160909Yilan</strain>
    </source>
</reference>
<dbReference type="SMART" id="SM00256">
    <property type="entry name" value="FBOX"/>
    <property type="match status" value="1"/>
</dbReference>
<feature type="domain" description="F-box" evidence="2">
    <location>
        <begin position="44"/>
        <end position="93"/>
    </location>
</feature>
<dbReference type="PROSITE" id="PS50181">
    <property type="entry name" value="FBOX"/>
    <property type="match status" value="1"/>
</dbReference>